<proteinExistence type="predicted"/>
<dbReference type="PROSITE" id="PS51352">
    <property type="entry name" value="THIOREDOXIN_2"/>
    <property type="match status" value="1"/>
</dbReference>
<evidence type="ECO:0000256" key="1">
    <source>
        <dbReference type="SAM" id="SignalP"/>
    </source>
</evidence>
<evidence type="ECO:0000313" key="4">
    <source>
        <dbReference type="Proteomes" id="UP001244640"/>
    </source>
</evidence>
<comment type="caution">
    <text evidence="3">The sequence shown here is derived from an EMBL/GenBank/DDBJ whole genome shotgun (WGS) entry which is preliminary data.</text>
</comment>
<feature type="domain" description="Thioredoxin" evidence="2">
    <location>
        <begin position="504"/>
        <end position="652"/>
    </location>
</feature>
<evidence type="ECO:0000313" key="3">
    <source>
        <dbReference type="EMBL" id="MDQ1149733.1"/>
    </source>
</evidence>
<dbReference type="Pfam" id="PF00578">
    <property type="entry name" value="AhpC-TSA"/>
    <property type="match status" value="1"/>
</dbReference>
<name>A0ABU0U449_9SPHI</name>
<keyword evidence="4" id="KW-1185">Reference proteome</keyword>
<reference evidence="3 4" key="1">
    <citation type="submission" date="2023-07" db="EMBL/GenBank/DDBJ databases">
        <title>Functional and genomic diversity of the sorghum phyllosphere microbiome.</title>
        <authorList>
            <person name="Shade A."/>
        </authorList>
    </citation>
    <scope>NUCLEOTIDE SEQUENCE [LARGE SCALE GENOMIC DNA]</scope>
    <source>
        <strain evidence="3 4">SORGH_AS_0892</strain>
    </source>
</reference>
<dbReference type="Gene3D" id="3.40.30.10">
    <property type="entry name" value="Glutaredoxin"/>
    <property type="match status" value="1"/>
</dbReference>
<dbReference type="InterPro" id="IPR050553">
    <property type="entry name" value="Thioredoxin_ResA/DsbE_sf"/>
</dbReference>
<dbReference type="InterPro" id="IPR036249">
    <property type="entry name" value="Thioredoxin-like_sf"/>
</dbReference>
<dbReference type="PANTHER" id="PTHR42852">
    <property type="entry name" value="THIOL:DISULFIDE INTERCHANGE PROTEIN DSBE"/>
    <property type="match status" value="1"/>
</dbReference>
<organism evidence="3 4">
    <name type="scientific">Sphingobacterium zeae</name>
    <dbReference type="NCBI Taxonomy" id="1776859"/>
    <lineage>
        <taxon>Bacteria</taxon>
        <taxon>Pseudomonadati</taxon>
        <taxon>Bacteroidota</taxon>
        <taxon>Sphingobacteriia</taxon>
        <taxon>Sphingobacteriales</taxon>
        <taxon>Sphingobacteriaceae</taxon>
        <taxon>Sphingobacterium</taxon>
    </lineage>
</organism>
<evidence type="ECO:0000259" key="2">
    <source>
        <dbReference type="PROSITE" id="PS51352"/>
    </source>
</evidence>
<accession>A0ABU0U449</accession>
<feature type="signal peptide" evidence="1">
    <location>
        <begin position="1"/>
        <end position="27"/>
    </location>
</feature>
<dbReference type="InterPro" id="IPR000866">
    <property type="entry name" value="AhpC/TSA"/>
</dbReference>
<dbReference type="CDD" id="cd02966">
    <property type="entry name" value="TlpA_like_family"/>
    <property type="match status" value="1"/>
</dbReference>
<gene>
    <name evidence="3" type="ORF">QE382_001717</name>
</gene>
<feature type="chain" id="PRO_5046824581" evidence="1">
    <location>
        <begin position="28"/>
        <end position="654"/>
    </location>
</feature>
<dbReference type="PANTHER" id="PTHR42852:SF17">
    <property type="entry name" value="THIOREDOXIN-LIKE PROTEIN HI_1115"/>
    <property type="match status" value="1"/>
</dbReference>
<keyword evidence="1" id="KW-0732">Signal</keyword>
<protein>
    <submittedName>
        <fullName evidence="3">Peroxiredoxin</fullName>
    </submittedName>
</protein>
<dbReference type="SUPFAM" id="SSF52833">
    <property type="entry name" value="Thioredoxin-like"/>
    <property type="match status" value="1"/>
</dbReference>
<dbReference type="EMBL" id="JAUTBA010000001">
    <property type="protein sequence ID" value="MDQ1149733.1"/>
    <property type="molecule type" value="Genomic_DNA"/>
</dbReference>
<sequence length="654" mass="74264">MRDMKNCVIKTTAVLAWTLLCCTAASAQQQKQPQVFKVIPEFPKEQDTVELVYDARTTVLKDAKNISAQLTGYTDFKWTTTDIKFAKNDSVWTAKYMLPAHLALMNLVFKSDTSVDNGGEQTYSYMLAADDKRQMSGAMLGWGLLRTPNIVGGVPYVVDSAAYKSDEVLLMWVKYELKYHPENRFRVLYAAASALKHMDTAESLAKLNKELITLTQIPDISEQDLLEIDRVYREILKDTAKAEAFQQRIVAQFPKGQYIKDQQRLADFKLIQQAKTDDERLKAAMDFIDKHPYQEAEDAFNEANRISYISAYWIISVYTSMKKDLFNYSKYMSKIAPYEALSNVIYRSLDVPYLSQKSIGPAEILPYARVIMERLNYYKDNFQGDKYATLYYSNAPLFAKILVDNKLYDEAFAYAAAAQSAASYKNADLNDTYVRALEGQGKAKELQMALEKSYAMNQSSTYMLELMKTIYSAKNKSDKGYEEYLASLKNADKGKELKEKVQKLLINKNIPDFELLDQHGKKVRLSSQKGKIVVLDFWASWCAPCKGAFPGMKLAVDHFKNDPNVVFYFINTQERKPDMKDYVTNYMKENSYPFTVLLDVGSKASKAAGVGPIPHKMVVGPDGRLRFSEVGYMGSTSELADEIIEMVNVLKAGK</sequence>
<dbReference type="InterPro" id="IPR013766">
    <property type="entry name" value="Thioredoxin_domain"/>
</dbReference>
<dbReference type="Proteomes" id="UP001244640">
    <property type="component" value="Unassembled WGS sequence"/>
</dbReference>